<proteinExistence type="evidence at protein level"/>
<dbReference type="GO" id="GO:0005743">
    <property type="term" value="C:mitochondrial inner membrane"/>
    <property type="evidence" value="ECO:0000318"/>
    <property type="project" value="GO_Central"/>
</dbReference>
<reference evidence="3" key="3">
    <citation type="submission" date="2025-09" db="UniProtKB">
        <authorList>
            <consortium name="Ensembl"/>
        </authorList>
    </citation>
    <scope>IDENTIFICATION</scope>
    <source>
        <strain evidence="3">broiler</strain>
    </source>
</reference>
<keyword evidence="5" id="KW-1267">Proteomics identification</keyword>
<organism evidence="3 4">
    <name type="scientific">Gallus gallus</name>
    <name type="common">Chicken</name>
    <dbReference type="NCBI Taxonomy" id="9031"/>
    <lineage>
        <taxon>Eukaryota</taxon>
        <taxon>Metazoa</taxon>
        <taxon>Chordata</taxon>
        <taxon>Craniata</taxon>
        <taxon>Vertebrata</taxon>
        <taxon>Euteleostomi</taxon>
        <taxon>Archelosauria</taxon>
        <taxon>Archosauria</taxon>
        <taxon>Dinosauria</taxon>
        <taxon>Saurischia</taxon>
        <taxon>Theropoda</taxon>
        <taxon>Coelurosauria</taxon>
        <taxon>Aves</taxon>
        <taxon>Neognathae</taxon>
        <taxon>Galloanserae</taxon>
        <taxon>Galliformes</taxon>
        <taxon>Phasianidae</taxon>
        <taxon>Phasianinae</taxon>
        <taxon>Gallus</taxon>
    </lineage>
</organism>
<dbReference type="Ensembl" id="ENSGALT00010025984.1">
    <property type="protein sequence ID" value="ENSGALP00010014643.1"/>
    <property type="gene ID" value="ENSGALG00010010853.1"/>
</dbReference>
<reference evidence="3" key="2">
    <citation type="submission" date="2025-08" db="UniProtKB">
        <authorList>
            <consortium name="Ensembl"/>
        </authorList>
    </citation>
    <scope>IDENTIFICATION</scope>
    <source>
        <strain evidence="3">broiler</strain>
    </source>
</reference>
<dbReference type="PANTHER" id="PTHR34923:SF1">
    <property type="entry name" value="SMALL INTEGRAL MEMBRANE PROTEIN 20"/>
    <property type="match status" value="1"/>
</dbReference>
<dbReference type="FunCoup" id="A0A8V0Y6S2">
    <property type="interactions" value="1472"/>
</dbReference>
<gene>
    <name evidence="3" type="primary">SMIM20</name>
</gene>
<dbReference type="AlphaFoldDB" id="A0A8V0Y6S2"/>
<evidence type="ECO:0000256" key="2">
    <source>
        <dbReference type="SAM" id="Phobius"/>
    </source>
</evidence>
<name>A0A8V0Y6S2_CHICK</name>
<sequence length="170" mass="17556">MRQIRLPGGGARAAPRRAPSGRRRCGEEGAAGPGRHPVAGGPSSVGATERWRSAGSVRPSAVAASAELGGGTPPSPLRPPGPVSPGSGGRGASVPDAGRPSAAMARLFRTLVIFGGFAAVVGAAFYPIYFRPLLLPEEYKREQSINRAGIVQENIQPPGLKVWSDPFGRK</sequence>
<keyword evidence="2" id="KW-0812">Transmembrane</keyword>
<evidence type="ECO:0000313" key="3">
    <source>
        <dbReference type="Ensembl" id="ENSGALP00010014643.1"/>
    </source>
</evidence>
<reference evidence="3" key="1">
    <citation type="submission" date="2020-11" db="EMBL/GenBank/DDBJ databases">
        <title>Gallus gallus (Chicken) genome, bGalGal1, GRCg7b, maternal haplotype autosomes + Z &amp; W.</title>
        <authorList>
            <person name="Warren W."/>
            <person name="Formenti G."/>
            <person name="Fedrigo O."/>
            <person name="Haase B."/>
            <person name="Mountcastle J."/>
            <person name="Balacco J."/>
            <person name="Tracey A."/>
            <person name="Schneider V."/>
            <person name="Okimoto R."/>
            <person name="Cheng H."/>
            <person name="Hawken R."/>
            <person name="Howe K."/>
            <person name="Jarvis E.D."/>
        </authorList>
    </citation>
    <scope>NUCLEOTIDE SEQUENCE [LARGE SCALE GENOMIC DNA]</scope>
    <source>
        <strain evidence="3">Broiler</strain>
    </source>
</reference>
<evidence type="ECO:0000256" key="1">
    <source>
        <dbReference type="SAM" id="MobiDB-lite"/>
    </source>
</evidence>
<keyword evidence="2" id="KW-1133">Transmembrane helix</keyword>
<evidence type="ECO:0007829" key="5">
    <source>
        <dbReference type="PeptideAtlas" id="A0A8V0Y6S2"/>
    </source>
</evidence>
<dbReference type="GeneTree" id="ENSGT00390000002398"/>
<dbReference type="PANTHER" id="PTHR34923">
    <property type="entry name" value="SMALL INTEGRAL MEMBRANE PROTEIN 20"/>
    <property type="match status" value="1"/>
</dbReference>
<accession>A0A8V0Y6S2</accession>
<dbReference type="OrthoDB" id="8755372at2759"/>
<dbReference type="InterPro" id="IPR027917">
    <property type="entry name" value="MITRAC7/Phoenixin"/>
</dbReference>
<dbReference type="Proteomes" id="UP000000539">
    <property type="component" value="Chromosome 4"/>
</dbReference>
<protein>
    <submittedName>
        <fullName evidence="3">Small integral membrane protein 20</fullName>
    </submittedName>
</protein>
<evidence type="ECO:0000313" key="4">
    <source>
        <dbReference type="Proteomes" id="UP000000539"/>
    </source>
</evidence>
<keyword evidence="2" id="KW-0472">Membrane</keyword>
<dbReference type="GO" id="GO:0033617">
    <property type="term" value="P:mitochondrial respiratory chain complex IV assembly"/>
    <property type="evidence" value="ECO:0000318"/>
    <property type="project" value="GO_Central"/>
</dbReference>
<feature type="region of interest" description="Disordered" evidence="1">
    <location>
        <begin position="1"/>
        <end position="98"/>
    </location>
</feature>
<feature type="compositionally biased region" description="Pro residues" evidence="1">
    <location>
        <begin position="73"/>
        <end position="83"/>
    </location>
</feature>
<keyword evidence="4" id="KW-1185">Reference proteome</keyword>
<feature type="transmembrane region" description="Helical" evidence="2">
    <location>
        <begin position="107"/>
        <end position="129"/>
    </location>
</feature>
<dbReference type="Pfam" id="PF15061">
    <property type="entry name" value="MITRAC7_Phoenixin"/>
    <property type="match status" value="1"/>
</dbReference>